<protein>
    <submittedName>
        <fullName evidence="1">GNAT family protein</fullName>
        <ecNumber evidence="1">2.-.-.-</ecNumber>
    </submittedName>
</protein>
<sequence length="178" mass="19702">MSDDLPLLLPDGPDAAQRLAGPVARALARNRAHMRPCEPERPELFYTAEGQAVRLAPDPTTRRWHFHAGTRIVGGLTLSGIALGPFRSAQLGYWIDAEFTGRGLATRAVEEVCRAAREDLGLHRVEADTLLDNAASQRVLAKCGFERIGMAPKYLHINGAWRDHLLFQRILHDDPPPL</sequence>
<accession>A0ACC6PV60</accession>
<keyword evidence="2" id="KW-1185">Reference proteome</keyword>
<dbReference type="EC" id="2.-.-.-" evidence="1"/>
<evidence type="ECO:0000313" key="1">
    <source>
        <dbReference type="EMBL" id="MEJ8635309.1"/>
    </source>
</evidence>
<evidence type="ECO:0000313" key="2">
    <source>
        <dbReference type="Proteomes" id="UP001377168"/>
    </source>
</evidence>
<gene>
    <name evidence="1" type="ORF">WKI67_18170</name>
</gene>
<keyword evidence="1" id="KW-0808">Transferase</keyword>
<dbReference type="Proteomes" id="UP001377168">
    <property type="component" value="Unassembled WGS sequence"/>
</dbReference>
<name>A0ACC6PV60_9ACTN</name>
<dbReference type="EMBL" id="JBBKAJ010000022">
    <property type="protein sequence ID" value="MEJ8635309.1"/>
    <property type="molecule type" value="Genomic_DNA"/>
</dbReference>
<comment type="caution">
    <text evidence="1">The sequence shown here is derived from an EMBL/GenBank/DDBJ whole genome shotgun (WGS) entry which is preliminary data.</text>
</comment>
<reference evidence="1" key="1">
    <citation type="submission" date="2024-03" db="EMBL/GenBank/DDBJ databases">
        <title>Novel Streptomyces species of biotechnological and ecological value are a feature of Machair soil.</title>
        <authorList>
            <person name="Prole J.R."/>
            <person name="Goodfellow M."/>
            <person name="Allenby N."/>
            <person name="Ward A.C."/>
        </authorList>
    </citation>
    <scope>NUCLEOTIDE SEQUENCE</scope>
    <source>
        <strain evidence="1">MS2.AVA.5</strain>
    </source>
</reference>
<organism evidence="1 2">
    <name type="scientific">Streptomyces achmelvichensis</name>
    <dbReference type="NCBI Taxonomy" id="3134111"/>
    <lineage>
        <taxon>Bacteria</taxon>
        <taxon>Bacillati</taxon>
        <taxon>Actinomycetota</taxon>
        <taxon>Actinomycetes</taxon>
        <taxon>Kitasatosporales</taxon>
        <taxon>Streptomycetaceae</taxon>
        <taxon>Streptomyces</taxon>
    </lineage>
</organism>
<proteinExistence type="predicted"/>